<dbReference type="Gene3D" id="2.10.260.10">
    <property type="match status" value="1"/>
</dbReference>
<comment type="caution">
    <text evidence="2">The sequence shown here is derived from an EMBL/GenBank/DDBJ whole genome shotgun (WGS) entry which is preliminary data.</text>
</comment>
<reference evidence="2 3" key="1">
    <citation type="journal article" date="2016" name="Front. Microbiol.">
        <title>Genomic Resource of Rice Seed Associated Bacteria.</title>
        <authorList>
            <person name="Midha S."/>
            <person name="Bansal K."/>
            <person name="Sharma S."/>
            <person name="Kumar N."/>
            <person name="Patil P.P."/>
            <person name="Chaudhry V."/>
            <person name="Patil P.B."/>
        </authorList>
    </citation>
    <scope>NUCLEOTIDE SEQUENCE [LARGE SCALE GENOMIC DNA]</scope>
    <source>
        <strain evidence="2 3">NS365</strain>
    </source>
</reference>
<gene>
    <name evidence="2" type="ORF">NS365_20020</name>
</gene>
<accession>A0A175RJN0</accession>
<dbReference type="GO" id="GO:0003677">
    <property type="term" value="F:DNA binding"/>
    <property type="evidence" value="ECO:0007669"/>
    <property type="project" value="InterPro"/>
</dbReference>
<feature type="domain" description="SpoVT-AbrB" evidence="1">
    <location>
        <begin position="6"/>
        <end position="51"/>
    </location>
</feature>
<dbReference type="InterPro" id="IPR037914">
    <property type="entry name" value="SpoVT-AbrB_sf"/>
</dbReference>
<dbReference type="AlphaFoldDB" id="A0A175RJN0"/>
<dbReference type="EMBL" id="LDQA01000062">
    <property type="protein sequence ID" value="KTR02992.1"/>
    <property type="molecule type" value="Genomic_DNA"/>
</dbReference>
<keyword evidence="3" id="KW-1185">Reference proteome</keyword>
<evidence type="ECO:0000259" key="1">
    <source>
        <dbReference type="SMART" id="SM00966"/>
    </source>
</evidence>
<dbReference type="Proteomes" id="UP000078529">
    <property type="component" value="Unassembled WGS sequence"/>
</dbReference>
<dbReference type="RefSeq" id="WP_058602068.1">
    <property type="nucleotide sequence ID" value="NZ_LDQA01000062.1"/>
</dbReference>
<sequence>MAAAKGKIVEGGRVILPAAFRKSMGLAKGDTVLIELHGEEVRIRPARSALRRLQDKLRDYAPENGSVADELIADRRQEAAGE</sequence>
<proteinExistence type="predicted"/>
<evidence type="ECO:0000313" key="2">
    <source>
        <dbReference type="EMBL" id="KTR02992.1"/>
    </source>
</evidence>
<dbReference type="NCBIfam" id="TIGR01439">
    <property type="entry name" value="lp_hng_hel_AbrB"/>
    <property type="match status" value="1"/>
</dbReference>
<dbReference type="PATRIC" id="fig|401562.4.peg.4026"/>
<dbReference type="InterPro" id="IPR007159">
    <property type="entry name" value="SpoVT-AbrB_dom"/>
</dbReference>
<dbReference type="SMART" id="SM00966">
    <property type="entry name" value="SpoVT_AbrB"/>
    <property type="match status" value="1"/>
</dbReference>
<name>A0A175RJN0_9HYPH</name>
<dbReference type="Pfam" id="PF04014">
    <property type="entry name" value="MazE_antitoxin"/>
    <property type="match status" value="1"/>
</dbReference>
<dbReference type="SUPFAM" id="SSF89447">
    <property type="entry name" value="AbrB/MazE/MraZ-like"/>
    <property type="match status" value="1"/>
</dbReference>
<protein>
    <submittedName>
        <fullName evidence="2">AbrB family transcriptional regulator</fullName>
    </submittedName>
</protein>
<evidence type="ECO:0000313" key="3">
    <source>
        <dbReference type="Proteomes" id="UP000078529"/>
    </source>
</evidence>
<organism evidence="2 3">
    <name type="scientific">Aureimonas ureilytica</name>
    <dbReference type="NCBI Taxonomy" id="401562"/>
    <lineage>
        <taxon>Bacteria</taxon>
        <taxon>Pseudomonadati</taxon>
        <taxon>Pseudomonadota</taxon>
        <taxon>Alphaproteobacteria</taxon>
        <taxon>Hyphomicrobiales</taxon>
        <taxon>Aurantimonadaceae</taxon>
        <taxon>Aureimonas</taxon>
    </lineage>
</organism>